<protein>
    <recommendedName>
        <fullName evidence="2">SbsA Ig-like domain-containing protein</fullName>
    </recommendedName>
</protein>
<feature type="domain" description="SbsA Ig-like" evidence="2">
    <location>
        <begin position="260"/>
        <end position="369"/>
    </location>
</feature>
<dbReference type="Pfam" id="PF00353">
    <property type="entry name" value="HemolysinCabind"/>
    <property type="match status" value="1"/>
</dbReference>
<keyword evidence="1" id="KW-0732">Signal</keyword>
<dbReference type="Gene3D" id="2.150.10.10">
    <property type="entry name" value="Serralysin-like metalloprotease, C-terminal"/>
    <property type="match status" value="1"/>
</dbReference>
<dbReference type="InterPro" id="IPR011049">
    <property type="entry name" value="Serralysin-like_metalloprot_C"/>
</dbReference>
<name>A0A255XLK4_9PROT</name>
<proteinExistence type="predicted"/>
<dbReference type="NCBIfam" id="NF041519">
    <property type="entry name" value="bluetail"/>
    <property type="match status" value="1"/>
</dbReference>
<evidence type="ECO:0000313" key="3">
    <source>
        <dbReference type="EMBL" id="OYQ17847.1"/>
    </source>
</evidence>
<sequence>MAIPFFDEAYYLRMNKDVAAAVARGATTAEEHFQKFGAAEKRNPNGYFDANFYLSKYSDVATSVSAKKMTAYDHFINFGIKEARDPSAFFDTNYYLKHNPDVAVLVYRNEITPFEHFARAGTVIGRTPSPYFEQTSYLAANPDVQAAVARGSFISAYDHFVNYGIAEGRSLGNGINLASFKADKTFTDAIFAGKFSAAYARVVQMAPFLGTFTLPSDSGVDVSKLTIPTDFTPVAGALLYIPVGLDTTGKTIPAYYVSANSPKIASSVPADNASGADPKADLTITFNKEVSLGASGSLYLYKADGTLVEVFTVKSSAVKVATTKLTINPTDDLAANGSYYVKMDAGFVKDKDGNNFAGISDTTTLNFSTGTNFTITNTGGQIVATGVATALVEADLGTQKISGADIGGNPSNNIDLSGVLSFGSKIVGNASDNVIIATRYSDTITGGEGFDTITGGAGSNVFVFNNSATKDASATKFDTITDWRAGTDNRLDFSADLIIKTTPDVAGEVASVSAKGLVTFNAGDTTLAQHIAAVADAYSTANATVIWQEGGDAFVFISDGTAGLSTNDVVIKLTGVTAGSGITIAGGDITLIG</sequence>
<evidence type="ECO:0000256" key="1">
    <source>
        <dbReference type="ARBA" id="ARBA00022729"/>
    </source>
</evidence>
<dbReference type="GO" id="GO:0005509">
    <property type="term" value="F:calcium ion binding"/>
    <property type="evidence" value="ECO:0007669"/>
    <property type="project" value="InterPro"/>
</dbReference>
<evidence type="ECO:0000313" key="4">
    <source>
        <dbReference type="Proteomes" id="UP000216361"/>
    </source>
</evidence>
<dbReference type="InterPro" id="IPR032812">
    <property type="entry name" value="SbsA_Ig"/>
</dbReference>
<dbReference type="InterPro" id="IPR001343">
    <property type="entry name" value="Hemolysn_Ca-bd"/>
</dbReference>
<keyword evidence="4" id="KW-1185">Reference proteome</keyword>
<dbReference type="SUPFAM" id="SSF51120">
    <property type="entry name" value="beta-Roll"/>
    <property type="match status" value="1"/>
</dbReference>
<organism evidence="3 4">
    <name type="scientific">Elstera cyanobacteriorum</name>
    <dbReference type="NCBI Taxonomy" id="2022747"/>
    <lineage>
        <taxon>Bacteria</taxon>
        <taxon>Pseudomonadati</taxon>
        <taxon>Pseudomonadota</taxon>
        <taxon>Alphaproteobacteria</taxon>
        <taxon>Rhodospirillales</taxon>
        <taxon>Rhodospirillaceae</taxon>
        <taxon>Elstera</taxon>
    </lineage>
</organism>
<evidence type="ECO:0000259" key="2">
    <source>
        <dbReference type="Pfam" id="PF13205"/>
    </source>
</evidence>
<dbReference type="OrthoDB" id="7297357at2"/>
<reference evidence="3 4" key="1">
    <citation type="submission" date="2017-07" db="EMBL/GenBank/DDBJ databases">
        <title>Elstera cyanobacteriorum sp. nov., a novel bacterium isolated from cyanobacterial aggregates in a eutrophic lake.</title>
        <authorList>
            <person name="Cai H."/>
        </authorList>
    </citation>
    <scope>NUCLEOTIDE SEQUENCE [LARGE SCALE GENOMIC DNA]</scope>
    <source>
        <strain evidence="3 4">TH019</strain>
    </source>
</reference>
<comment type="caution">
    <text evidence="3">The sequence shown here is derived from an EMBL/GenBank/DDBJ whole genome shotgun (WGS) entry which is preliminary data.</text>
</comment>
<dbReference type="EMBL" id="NOXS01000033">
    <property type="protein sequence ID" value="OYQ17847.1"/>
    <property type="molecule type" value="Genomic_DNA"/>
</dbReference>
<dbReference type="AlphaFoldDB" id="A0A255XLK4"/>
<gene>
    <name evidence="3" type="ORF">CHR90_12800</name>
</gene>
<dbReference type="RefSeq" id="WP_094409409.1">
    <property type="nucleotide sequence ID" value="NZ_BMJZ01000002.1"/>
</dbReference>
<accession>A0A255XLK4</accession>
<dbReference type="InterPro" id="IPR048165">
    <property type="entry name" value="Bluetail_dom"/>
</dbReference>
<dbReference type="Proteomes" id="UP000216361">
    <property type="component" value="Unassembled WGS sequence"/>
</dbReference>
<dbReference type="Pfam" id="PF13205">
    <property type="entry name" value="Big_5"/>
    <property type="match status" value="1"/>
</dbReference>